<gene>
    <name evidence="1" type="ORF">H6P81_018938</name>
</gene>
<proteinExistence type="predicted"/>
<organism evidence="1 2">
    <name type="scientific">Aristolochia fimbriata</name>
    <name type="common">White veined hardy Dutchman's pipe vine</name>
    <dbReference type="NCBI Taxonomy" id="158543"/>
    <lineage>
        <taxon>Eukaryota</taxon>
        <taxon>Viridiplantae</taxon>
        <taxon>Streptophyta</taxon>
        <taxon>Embryophyta</taxon>
        <taxon>Tracheophyta</taxon>
        <taxon>Spermatophyta</taxon>
        <taxon>Magnoliopsida</taxon>
        <taxon>Magnoliidae</taxon>
        <taxon>Piperales</taxon>
        <taxon>Aristolochiaceae</taxon>
        <taxon>Aristolochia</taxon>
    </lineage>
</organism>
<comment type="caution">
    <text evidence="1">The sequence shown here is derived from an EMBL/GenBank/DDBJ whole genome shotgun (WGS) entry which is preliminary data.</text>
</comment>
<evidence type="ECO:0000313" key="2">
    <source>
        <dbReference type="Proteomes" id="UP000825729"/>
    </source>
</evidence>
<reference evidence="1 2" key="1">
    <citation type="submission" date="2021-07" db="EMBL/GenBank/DDBJ databases">
        <title>The Aristolochia fimbriata genome: insights into angiosperm evolution, floral development and chemical biosynthesis.</title>
        <authorList>
            <person name="Jiao Y."/>
        </authorList>
    </citation>
    <scope>NUCLEOTIDE SEQUENCE [LARGE SCALE GENOMIC DNA]</scope>
    <source>
        <strain evidence="1">IBCAS-2021</strain>
        <tissue evidence="1">Leaf</tissue>
    </source>
</reference>
<dbReference type="EMBL" id="JAINDJ010000007">
    <property type="protein sequence ID" value="KAG9443084.1"/>
    <property type="molecule type" value="Genomic_DNA"/>
</dbReference>
<protein>
    <submittedName>
        <fullName evidence="1">Uncharacterized protein</fullName>
    </submittedName>
</protein>
<accession>A0AAV7E3K9</accession>
<dbReference type="AlphaFoldDB" id="A0AAV7E3K9"/>
<sequence>MEKGPESKQRSSQAYQSIPFLFSSRSVEVRMECGHATLLSYAPHILLLSLPLRSSPFLSVSFAFPVCSFKRRESRDGEENTKTGLAQTQSCLDTQKCSRVARERGEDYISPLKTGGVRDHRLSVVPTEGPVVDWWGGGLAACVLQPALSY</sequence>
<dbReference type="Proteomes" id="UP000825729">
    <property type="component" value="Unassembled WGS sequence"/>
</dbReference>
<name>A0AAV7E3K9_ARIFI</name>
<keyword evidence="2" id="KW-1185">Reference proteome</keyword>
<evidence type="ECO:0000313" key="1">
    <source>
        <dbReference type="EMBL" id="KAG9443084.1"/>
    </source>
</evidence>